<dbReference type="AlphaFoldDB" id="A0A368GBQ1"/>
<evidence type="ECO:0000256" key="1">
    <source>
        <dbReference type="SAM" id="MobiDB-lite"/>
    </source>
</evidence>
<protein>
    <submittedName>
        <fullName evidence="2">Uncharacterized protein</fullName>
    </submittedName>
</protein>
<feature type="compositionally biased region" description="Pro residues" evidence="1">
    <location>
        <begin position="174"/>
        <end position="184"/>
    </location>
</feature>
<dbReference type="EMBL" id="JOJR01000272">
    <property type="protein sequence ID" value="RCN40709.1"/>
    <property type="molecule type" value="Genomic_DNA"/>
</dbReference>
<evidence type="ECO:0000313" key="3">
    <source>
        <dbReference type="Proteomes" id="UP000252519"/>
    </source>
</evidence>
<name>A0A368GBQ1_ANCCA</name>
<organism evidence="2 3">
    <name type="scientific">Ancylostoma caninum</name>
    <name type="common">Dog hookworm</name>
    <dbReference type="NCBI Taxonomy" id="29170"/>
    <lineage>
        <taxon>Eukaryota</taxon>
        <taxon>Metazoa</taxon>
        <taxon>Ecdysozoa</taxon>
        <taxon>Nematoda</taxon>
        <taxon>Chromadorea</taxon>
        <taxon>Rhabditida</taxon>
        <taxon>Rhabditina</taxon>
        <taxon>Rhabditomorpha</taxon>
        <taxon>Strongyloidea</taxon>
        <taxon>Ancylostomatidae</taxon>
        <taxon>Ancylostomatinae</taxon>
        <taxon>Ancylostoma</taxon>
    </lineage>
</organism>
<comment type="caution">
    <text evidence="2">The sequence shown here is derived from an EMBL/GenBank/DDBJ whole genome shotgun (WGS) entry which is preliminary data.</text>
</comment>
<feature type="compositionally biased region" description="Pro residues" evidence="1">
    <location>
        <begin position="193"/>
        <end position="202"/>
    </location>
</feature>
<dbReference type="OrthoDB" id="5890827at2759"/>
<sequence>MFLPQYFQLFKISEANQGDETHLKNDLTREGKSPVKICPKEGLQSSGNVSPSWEAYYPEGDCKKWDTGLEDAASIDGLFFEQTPPARGADSATDNRYDPIRYPYISHGYDCHNYAALPPPFPVLAGTAWEYYEHPVTGYTQPFVGHYQAAPACRPRNQRARNVPWDIHFHDYHLPPPPPPPPDLVEPELPCSSIPPPPPPRP</sequence>
<reference evidence="2 3" key="1">
    <citation type="submission" date="2014-10" db="EMBL/GenBank/DDBJ databases">
        <title>Draft genome of the hookworm Ancylostoma caninum.</title>
        <authorList>
            <person name="Mitreva M."/>
        </authorList>
    </citation>
    <scope>NUCLEOTIDE SEQUENCE [LARGE SCALE GENOMIC DNA]</scope>
    <source>
        <strain evidence="2 3">Baltimore</strain>
    </source>
</reference>
<gene>
    <name evidence="2" type="ORF">ANCCAN_13352</name>
</gene>
<proteinExistence type="predicted"/>
<accession>A0A368GBQ1</accession>
<feature type="region of interest" description="Disordered" evidence="1">
    <location>
        <begin position="174"/>
        <end position="202"/>
    </location>
</feature>
<evidence type="ECO:0000313" key="2">
    <source>
        <dbReference type="EMBL" id="RCN40709.1"/>
    </source>
</evidence>
<dbReference type="Proteomes" id="UP000252519">
    <property type="component" value="Unassembled WGS sequence"/>
</dbReference>
<keyword evidence="3" id="KW-1185">Reference proteome</keyword>